<feature type="signal peptide" evidence="1">
    <location>
        <begin position="1"/>
        <end position="29"/>
    </location>
</feature>
<gene>
    <name evidence="2" type="ORF">GCM10022235_43480</name>
</gene>
<proteinExistence type="predicted"/>
<dbReference type="Proteomes" id="UP001501222">
    <property type="component" value="Unassembled WGS sequence"/>
</dbReference>
<name>A0ABP6XP71_9ACTN</name>
<protein>
    <submittedName>
        <fullName evidence="2">Uncharacterized protein</fullName>
    </submittedName>
</protein>
<organism evidence="2 3">
    <name type="scientific">Kribbella ginsengisoli</name>
    <dbReference type="NCBI Taxonomy" id="363865"/>
    <lineage>
        <taxon>Bacteria</taxon>
        <taxon>Bacillati</taxon>
        <taxon>Actinomycetota</taxon>
        <taxon>Actinomycetes</taxon>
        <taxon>Propionibacteriales</taxon>
        <taxon>Kribbellaceae</taxon>
        <taxon>Kribbella</taxon>
    </lineage>
</organism>
<evidence type="ECO:0000313" key="3">
    <source>
        <dbReference type="Proteomes" id="UP001501222"/>
    </source>
</evidence>
<comment type="caution">
    <text evidence="2">The sequence shown here is derived from an EMBL/GenBank/DDBJ whole genome shotgun (WGS) entry which is preliminary data.</text>
</comment>
<evidence type="ECO:0000313" key="2">
    <source>
        <dbReference type="EMBL" id="GAA3569563.1"/>
    </source>
</evidence>
<feature type="chain" id="PRO_5046414618" evidence="1">
    <location>
        <begin position="30"/>
        <end position="141"/>
    </location>
</feature>
<reference evidence="3" key="1">
    <citation type="journal article" date="2019" name="Int. J. Syst. Evol. Microbiol.">
        <title>The Global Catalogue of Microorganisms (GCM) 10K type strain sequencing project: providing services to taxonomists for standard genome sequencing and annotation.</title>
        <authorList>
            <consortium name="The Broad Institute Genomics Platform"/>
            <consortium name="The Broad Institute Genome Sequencing Center for Infectious Disease"/>
            <person name="Wu L."/>
            <person name="Ma J."/>
        </authorList>
    </citation>
    <scope>NUCLEOTIDE SEQUENCE [LARGE SCALE GENOMIC DNA]</scope>
    <source>
        <strain evidence="3">JCM 16928</strain>
    </source>
</reference>
<sequence>MHWKRLTSAAAAIAVAAASTSVITTQASASGTPPPPVYPKRSFHISVAEGSSKGELTFFNRSVGIAGVQDARTDTGGPRGARYTKFTWKGTSVYSPVTEGTSSFHLTLPANQPGGAIGVEVWFYETDGGHSRAIGHQTVRR</sequence>
<accession>A0ABP6XP71</accession>
<keyword evidence="1" id="KW-0732">Signal</keyword>
<evidence type="ECO:0000256" key="1">
    <source>
        <dbReference type="SAM" id="SignalP"/>
    </source>
</evidence>
<keyword evidence="3" id="KW-1185">Reference proteome</keyword>
<dbReference type="EMBL" id="BAABAA010000006">
    <property type="protein sequence ID" value="GAA3569563.1"/>
    <property type="molecule type" value="Genomic_DNA"/>
</dbReference>